<name>A0A5B1CFE4_9BACT</name>
<gene>
    <name evidence="2" type="ORF">LF1_24650</name>
</gene>
<dbReference type="EMBL" id="VRLW01000001">
    <property type="protein sequence ID" value="KAA1259927.1"/>
    <property type="molecule type" value="Genomic_DNA"/>
</dbReference>
<accession>A0A5B1CFE4</accession>
<proteinExistence type="predicted"/>
<organism evidence="2 3">
    <name type="scientific">Rubripirellula obstinata</name>
    <dbReference type="NCBI Taxonomy" id="406547"/>
    <lineage>
        <taxon>Bacteria</taxon>
        <taxon>Pseudomonadati</taxon>
        <taxon>Planctomycetota</taxon>
        <taxon>Planctomycetia</taxon>
        <taxon>Pirellulales</taxon>
        <taxon>Pirellulaceae</taxon>
        <taxon>Rubripirellula</taxon>
    </lineage>
</organism>
<evidence type="ECO:0000313" key="3">
    <source>
        <dbReference type="Proteomes" id="UP000322699"/>
    </source>
</evidence>
<feature type="chain" id="PRO_5023057694" evidence="1">
    <location>
        <begin position="21"/>
        <end position="108"/>
    </location>
</feature>
<feature type="signal peptide" evidence="1">
    <location>
        <begin position="1"/>
        <end position="20"/>
    </location>
</feature>
<dbReference type="RefSeq" id="WP_149752757.1">
    <property type="nucleotide sequence ID" value="NZ_LWSK01000020.1"/>
</dbReference>
<keyword evidence="1" id="KW-0732">Signal</keyword>
<keyword evidence="3" id="KW-1185">Reference proteome</keyword>
<protein>
    <submittedName>
        <fullName evidence="2">Uncharacterized protein</fullName>
    </submittedName>
</protein>
<reference evidence="2 3" key="1">
    <citation type="submission" date="2019-08" db="EMBL/GenBank/DDBJ databases">
        <title>Deep-cultivation of Planctomycetes and their phenomic and genomic characterization uncovers novel biology.</title>
        <authorList>
            <person name="Wiegand S."/>
            <person name="Jogler M."/>
            <person name="Boedeker C."/>
            <person name="Pinto D."/>
            <person name="Vollmers J."/>
            <person name="Rivas-Marin E."/>
            <person name="Kohn T."/>
            <person name="Peeters S.H."/>
            <person name="Heuer A."/>
            <person name="Rast P."/>
            <person name="Oberbeckmann S."/>
            <person name="Bunk B."/>
            <person name="Jeske O."/>
            <person name="Meyerdierks A."/>
            <person name="Storesund J.E."/>
            <person name="Kallscheuer N."/>
            <person name="Luecker S."/>
            <person name="Lage O.M."/>
            <person name="Pohl T."/>
            <person name="Merkel B.J."/>
            <person name="Hornburger P."/>
            <person name="Mueller R.-W."/>
            <person name="Bruemmer F."/>
            <person name="Labrenz M."/>
            <person name="Spormann A.M."/>
            <person name="Op Den Camp H."/>
            <person name="Overmann J."/>
            <person name="Amann R."/>
            <person name="Jetten M.S.M."/>
            <person name="Mascher T."/>
            <person name="Medema M.H."/>
            <person name="Devos D.P."/>
            <person name="Kaster A.-K."/>
            <person name="Ovreas L."/>
            <person name="Rohde M."/>
            <person name="Galperin M.Y."/>
            <person name="Jogler C."/>
        </authorList>
    </citation>
    <scope>NUCLEOTIDE SEQUENCE [LARGE SCALE GENOMIC DNA]</scope>
    <source>
        <strain evidence="2 3">LF1</strain>
    </source>
</reference>
<dbReference type="AlphaFoldDB" id="A0A5B1CFE4"/>
<sequence length="108" mass="12646" precursor="true">MLPRLILLTAFLTTCFVVSASDVGAAEIVKYRAEKWQTKHIHDDKKAKTISTTLTNLGCDVKQNAHNGHIDVQYRCPKWKQMELKTHDEAHKWEKWLKEYGFETQHQH</sequence>
<dbReference type="Proteomes" id="UP000322699">
    <property type="component" value="Unassembled WGS sequence"/>
</dbReference>
<evidence type="ECO:0000256" key="1">
    <source>
        <dbReference type="SAM" id="SignalP"/>
    </source>
</evidence>
<evidence type="ECO:0000313" key="2">
    <source>
        <dbReference type="EMBL" id="KAA1259927.1"/>
    </source>
</evidence>
<dbReference type="OrthoDB" id="290569at2"/>
<comment type="caution">
    <text evidence="2">The sequence shown here is derived from an EMBL/GenBank/DDBJ whole genome shotgun (WGS) entry which is preliminary data.</text>
</comment>